<name>A0A1X9NFC0_9GAMM</name>
<reference evidence="15 16" key="1">
    <citation type="submission" date="2016-11" db="EMBL/GenBank/DDBJ databases">
        <title>Trade-off between light-utilization and light-protection in marine flavobacteria.</title>
        <authorList>
            <person name="Kumagai Y."/>
        </authorList>
    </citation>
    <scope>NUCLEOTIDE SEQUENCE [LARGE SCALE GENOMIC DNA]</scope>
    <source>
        <strain evidence="15 16">NBRC 107125</strain>
    </source>
</reference>
<proteinExistence type="inferred from homology"/>
<keyword evidence="16" id="KW-1185">Reference proteome</keyword>
<feature type="domain" description="TonB-dependent receptor-like beta-barrel" evidence="13">
    <location>
        <begin position="236"/>
        <end position="704"/>
    </location>
</feature>
<comment type="subcellular location">
    <subcellularLocation>
        <location evidence="1 11">Cell outer membrane</location>
        <topology evidence="1 11">Multi-pass membrane protein</topology>
    </subcellularLocation>
</comment>
<dbReference type="AlphaFoldDB" id="A0A1X9NFC0"/>
<sequence length="738" mass="82499">MTFAQQESLVLEEVMVTARKREESLQNVPVAVTSLTKELERSTIQNLKDIEGIAPNLVVDSVMGVPGGAAISMRGVSYQETEQTLDPSIGIIQDGVYLGFNGGQVLDNFDIERMEILRGPQGTLFGKNTIGGVINVQRTKPTMEWGGKVSANVGRYGREEIKGVLNMPIIEDKVGLKVFGSNLESDGYVKNVNLNEDVGGTDYTSYGFSALAQVNDSFDIQFTYEFTDDETDAGAWANFNDANTAACFVPFLVDGDPRGCTPDASGPTRSTMNGRNWSDFETDSYTLTMNWDVAGGTLTAITGYRDLDQSTNSEFDASAVEFNNVVNNKQFEQLSQEIRFSAEVNDNFNYVAGLYYWESELQQDYESYDFPFWLDKYLDVVLGFPLGTVQSFPNYGPTPRDAYAISDVSQDVESYAAFFQSDWVFAPNWTLTVGARYTYEEKDFNAVQQRTVMPDGSVWTATPDGGQQDLVINYPDKDDWSEFSPKIGVKYDLNDDSMVFASYAEGFKSGGFFGRNSDFSLDSKYEPEYVDTFELGYKGSWMDGRAITNATLFYSEYSDKQEEVIKDVGNTSVVNAADVEMLGFEFEGEIQVTAGWSARTSIGYLDSEYSDFEAELVQGGGEQDYSYLNLRNAPEWTFSAGTQYVMQVGNGDLAFNLNYRWTDDYDTILLNADVGKQESHETVDASIDYEFNERYRISAWARNLTDEKTRRVVVISGIENFGQYSMGEDYGVEFTAKF</sequence>
<evidence type="ECO:0000256" key="3">
    <source>
        <dbReference type="ARBA" id="ARBA00022452"/>
    </source>
</evidence>
<keyword evidence="3 11" id="KW-1134">Transmembrane beta strand</keyword>
<keyword evidence="9 11" id="KW-0472">Membrane</keyword>
<comment type="similarity">
    <text evidence="11 12">Belongs to the TonB-dependent receptor family.</text>
</comment>
<dbReference type="GO" id="GO:0006826">
    <property type="term" value="P:iron ion transport"/>
    <property type="evidence" value="ECO:0007669"/>
    <property type="project" value="UniProtKB-KW"/>
</dbReference>
<dbReference type="InterPro" id="IPR000531">
    <property type="entry name" value="Beta-barrel_TonB"/>
</dbReference>
<dbReference type="Pfam" id="PF07715">
    <property type="entry name" value="Plug"/>
    <property type="match status" value="1"/>
</dbReference>
<dbReference type="EMBL" id="CP019343">
    <property type="protein sequence ID" value="ARN75871.1"/>
    <property type="molecule type" value="Genomic_DNA"/>
</dbReference>
<evidence type="ECO:0000256" key="2">
    <source>
        <dbReference type="ARBA" id="ARBA00022448"/>
    </source>
</evidence>
<dbReference type="KEGG" id="osg:BST96_18235"/>
<evidence type="ECO:0000256" key="6">
    <source>
        <dbReference type="ARBA" id="ARBA00023004"/>
    </source>
</evidence>
<evidence type="ECO:0000313" key="16">
    <source>
        <dbReference type="Proteomes" id="UP000193450"/>
    </source>
</evidence>
<dbReference type="STRING" id="716816.BST96_18235"/>
<evidence type="ECO:0000256" key="8">
    <source>
        <dbReference type="ARBA" id="ARBA00023077"/>
    </source>
</evidence>
<dbReference type="Pfam" id="PF00593">
    <property type="entry name" value="TonB_dep_Rec_b-barrel"/>
    <property type="match status" value="1"/>
</dbReference>
<dbReference type="InterPro" id="IPR012910">
    <property type="entry name" value="Plug_dom"/>
</dbReference>
<evidence type="ECO:0000256" key="9">
    <source>
        <dbReference type="ARBA" id="ARBA00023136"/>
    </source>
</evidence>
<keyword evidence="6" id="KW-0408">Iron</keyword>
<keyword evidence="10 11" id="KW-0998">Cell outer membrane</keyword>
<keyword evidence="7" id="KW-0406">Ion transport</keyword>
<dbReference type="Gene3D" id="2.40.170.20">
    <property type="entry name" value="TonB-dependent receptor, beta-barrel domain"/>
    <property type="match status" value="1"/>
</dbReference>
<dbReference type="Proteomes" id="UP000193450">
    <property type="component" value="Chromosome"/>
</dbReference>
<dbReference type="InterPro" id="IPR036942">
    <property type="entry name" value="Beta-barrel_TonB_sf"/>
</dbReference>
<protein>
    <recommendedName>
        <fullName evidence="17">TonB-dependent receptor</fullName>
    </recommendedName>
</protein>
<gene>
    <name evidence="15" type="ORF">BST96_18235</name>
</gene>
<accession>A0A1X9NFC0</accession>
<evidence type="ECO:0000256" key="10">
    <source>
        <dbReference type="ARBA" id="ARBA00023237"/>
    </source>
</evidence>
<dbReference type="PANTHER" id="PTHR32552:SF81">
    <property type="entry name" value="TONB-DEPENDENT OUTER MEMBRANE RECEPTOR"/>
    <property type="match status" value="1"/>
</dbReference>
<feature type="domain" description="TonB-dependent receptor plug" evidence="14">
    <location>
        <begin position="25"/>
        <end position="133"/>
    </location>
</feature>
<evidence type="ECO:0000259" key="14">
    <source>
        <dbReference type="Pfam" id="PF07715"/>
    </source>
</evidence>
<dbReference type="PROSITE" id="PS52016">
    <property type="entry name" value="TONB_DEPENDENT_REC_3"/>
    <property type="match status" value="1"/>
</dbReference>
<dbReference type="SUPFAM" id="SSF56935">
    <property type="entry name" value="Porins"/>
    <property type="match status" value="1"/>
</dbReference>
<dbReference type="InterPro" id="IPR039426">
    <property type="entry name" value="TonB-dep_rcpt-like"/>
</dbReference>
<evidence type="ECO:0000256" key="1">
    <source>
        <dbReference type="ARBA" id="ARBA00004571"/>
    </source>
</evidence>
<keyword evidence="5 11" id="KW-0812">Transmembrane</keyword>
<dbReference type="PANTHER" id="PTHR32552">
    <property type="entry name" value="FERRICHROME IRON RECEPTOR-RELATED"/>
    <property type="match status" value="1"/>
</dbReference>
<evidence type="ECO:0000259" key="13">
    <source>
        <dbReference type="Pfam" id="PF00593"/>
    </source>
</evidence>
<evidence type="ECO:0000313" key="15">
    <source>
        <dbReference type="EMBL" id="ARN75871.1"/>
    </source>
</evidence>
<evidence type="ECO:0000256" key="7">
    <source>
        <dbReference type="ARBA" id="ARBA00023065"/>
    </source>
</evidence>
<keyword evidence="2 11" id="KW-0813">Transport</keyword>
<evidence type="ECO:0000256" key="4">
    <source>
        <dbReference type="ARBA" id="ARBA00022496"/>
    </source>
</evidence>
<keyword evidence="4" id="KW-0410">Iron transport</keyword>
<keyword evidence="8 12" id="KW-0798">TonB box</keyword>
<organism evidence="15 16">
    <name type="scientific">Oceanicoccus sagamiensis</name>
    <dbReference type="NCBI Taxonomy" id="716816"/>
    <lineage>
        <taxon>Bacteria</taxon>
        <taxon>Pseudomonadati</taxon>
        <taxon>Pseudomonadota</taxon>
        <taxon>Gammaproteobacteria</taxon>
        <taxon>Cellvibrionales</taxon>
        <taxon>Spongiibacteraceae</taxon>
        <taxon>Oceanicoccus</taxon>
    </lineage>
</organism>
<dbReference type="GO" id="GO:0009279">
    <property type="term" value="C:cell outer membrane"/>
    <property type="evidence" value="ECO:0007669"/>
    <property type="project" value="UniProtKB-SubCell"/>
</dbReference>
<evidence type="ECO:0000256" key="12">
    <source>
        <dbReference type="RuleBase" id="RU003357"/>
    </source>
</evidence>
<evidence type="ECO:0000256" key="11">
    <source>
        <dbReference type="PROSITE-ProRule" id="PRU01360"/>
    </source>
</evidence>
<evidence type="ECO:0000256" key="5">
    <source>
        <dbReference type="ARBA" id="ARBA00022692"/>
    </source>
</evidence>
<evidence type="ECO:0008006" key="17">
    <source>
        <dbReference type="Google" id="ProtNLM"/>
    </source>
</evidence>